<gene>
    <name evidence="1" type="ORF">ERS686654_02083</name>
</gene>
<dbReference type="RefSeq" id="WP_059435526.1">
    <property type="nucleotide sequence ID" value="NZ_FAVB01000008.1"/>
</dbReference>
<reference evidence="1 2" key="1">
    <citation type="submission" date="2015-11" db="EMBL/GenBank/DDBJ databases">
        <authorList>
            <consortium name="Pathogen Informatics"/>
        </authorList>
    </citation>
    <scope>NUCLEOTIDE SEQUENCE [LARGE SCALE GENOMIC DNA]</scope>
    <source>
        <strain evidence="1 2">006A-0059</strain>
    </source>
</reference>
<keyword evidence="2" id="KW-1185">Reference proteome</keyword>
<evidence type="ECO:0008006" key="3">
    <source>
        <dbReference type="Google" id="ProtNLM"/>
    </source>
</evidence>
<name>A0A0S4SWV3_CAMHY</name>
<evidence type="ECO:0000313" key="1">
    <source>
        <dbReference type="EMBL" id="CUU90215.1"/>
    </source>
</evidence>
<dbReference type="AlphaFoldDB" id="A0A0S4SWV3"/>
<accession>A0A0S4SWV3</accession>
<organism evidence="1 2">
    <name type="scientific">Campylobacter hyointestinalis subsp. hyointestinalis</name>
    <dbReference type="NCBI Taxonomy" id="91352"/>
    <lineage>
        <taxon>Bacteria</taxon>
        <taxon>Pseudomonadati</taxon>
        <taxon>Campylobacterota</taxon>
        <taxon>Epsilonproteobacteria</taxon>
        <taxon>Campylobacterales</taxon>
        <taxon>Campylobacteraceae</taxon>
        <taxon>Campylobacter</taxon>
    </lineage>
</organism>
<comment type="caution">
    <text evidence="1">The sequence shown here is derived from an EMBL/GenBank/DDBJ whole genome shotgun (WGS) entry which is preliminary data.</text>
</comment>
<dbReference type="EMBL" id="FAVB01000008">
    <property type="protein sequence ID" value="CUU90215.1"/>
    <property type="molecule type" value="Genomic_DNA"/>
</dbReference>
<dbReference type="Proteomes" id="UP000052237">
    <property type="component" value="Unassembled WGS sequence"/>
</dbReference>
<evidence type="ECO:0000313" key="2">
    <source>
        <dbReference type="Proteomes" id="UP000052237"/>
    </source>
</evidence>
<proteinExistence type="predicted"/>
<sequence length="276" mass="32085">MEIVNLSDVEKTSQKLYNKVEEKIDNITGEITTTVNSFLQKVNTKDDFIKLFTENISFLVSDLSGSALKVLLLIMRNINYQNIFQYNSEFVNYFESKKILGKSSVYNAMNELQKKNVILKITKEQREEFGVLGAKSFIINPNIIGKGSFRDLKELRQTVTRTFNFDKLEIKQETQIEAKYKGIDEVLNNPENYNIIEASQIHNKDRNLIHNMIVVEEKQEKDNNQPSLFDENEQEQKARLFVEKFGGMFSGAFHPTKSAKEMKRELLDQDFKEGRI</sequence>
<protein>
    <recommendedName>
        <fullName evidence="3">Plasmid replication protein RepL domain-containing protein</fullName>
    </recommendedName>
</protein>